<sequence>MVDMAIVPLEFLLSSEQHEQSCLLSTDCRAVSTYANPLASPKLVSQHKAGFAGVKDVNIWPVEPALPVRMHEMKQRVIRTSKKCYQLGCRRWRQTNVALWLAHGWSCLEKKLMILQVGSEQSHTDSTGSPSRRICTAML</sequence>
<dbReference type="AlphaFoldDB" id="R0M2D5"/>
<evidence type="ECO:0000313" key="2">
    <source>
        <dbReference type="Proteomes" id="UP000296049"/>
    </source>
</evidence>
<dbReference type="Proteomes" id="UP000296049">
    <property type="component" value="Unassembled WGS sequence"/>
</dbReference>
<organism evidence="1 2">
    <name type="scientific">Anas platyrhynchos</name>
    <name type="common">Mallard</name>
    <name type="synonym">Anas boschas</name>
    <dbReference type="NCBI Taxonomy" id="8839"/>
    <lineage>
        <taxon>Eukaryota</taxon>
        <taxon>Metazoa</taxon>
        <taxon>Chordata</taxon>
        <taxon>Craniata</taxon>
        <taxon>Vertebrata</taxon>
        <taxon>Euteleostomi</taxon>
        <taxon>Archelosauria</taxon>
        <taxon>Archosauria</taxon>
        <taxon>Dinosauria</taxon>
        <taxon>Saurischia</taxon>
        <taxon>Theropoda</taxon>
        <taxon>Coelurosauria</taxon>
        <taxon>Aves</taxon>
        <taxon>Neognathae</taxon>
        <taxon>Galloanserae</taxon>
        <taxon>Anseriformes</taxon>
        <taxon>Anatidae</taxon>
        <taxon>Anatinae</taxon>
        <taxon>Anas</taxon>
    </lineage>
</organism>
<accession>R0M2D5</accession>
<reference evidence="2" key="1">
    <citation type="journal article" date="2013" name="Nat. Genet.">
        <title>The duck genome and transcriptome provide insight into an avian influenza virus reservoir species.</title>
        <authorList>
            <person name="Huang Y."/>
            <person name="Li Y."/>
            <person name="Burt D.W."/>
            <person name="Chen H."/>
            <person name="Zhang Y."/>
            <person name="Qian W."/>
            <person name="Kim H."/>
            <person name="Gan S."/>
            <person name="Zhao Y."/>
            <person name="Li J."/>
            <person name="Yi K."/>
            <person name="Feng H."/>
            <person name="Zhu P."/>
            <person name="Li B."/>
            <person name="Liu Q."/>
            <person name="Fairley S."/>
            <person name="Magor K.E."/>
            <person name="Du Z."/>
            <person name="Hu X."/>
            <person name="Goodman L."/>
            <person name="Tafer H."/>
            <person name="Vignal A."/>
            <person name="Lee T."/>
            <person name="Kim K.W."/>
            <person name="Sheng Z."/>
            <person name="An Y."/>
            <person name="Searle S."/>
            <person name="Herrero J."/>
            <person name="Groenen M.A."/>
            <person name="Crooijmans R.P."/>
            <person name="Faraut T."/>
            <person name="Cai Q."/>
            <person name="Webster R.G."/>
            <person name="Aldridge J.R."/>
            <person name="Warren W.C."/>
            <person name="Bartschat S."/>
            <person name="Kehr S."/>
            <person name="Marz M."/>
            <person name="Stadler P.F."/>
            <person name="Smith J."/>
            <person name="Kraus R.H."/>
            <person name="Zhao Y."/>
            <person name="Ren L."/>
            <person name="Fei J."/>
            <person name="Morisson M."/>
            <person name="Kaiser P."/>
            <person name="Griffin D.K."/>
            <person name="Rao M."/>
            <person name="Pitel F."/>
            <person name="Wang J."/>
            <person name="Li N."/>
        </authorList>
    </citation>
    <scope>NUCLEOTIDE SEQUENCE [LARGE SCALE GENOMIC DNA]</scope>
</reference>
<proteinExistence type="predicted"/>
<name>R0M2D5_ANAPL</name>
<gene>
    <name evidence="1" type="ORF">Anapl_01485</name>
</gene>
<evidence type="ECO:0000313" key="1">
    <source>
        <dbReference type="EMBL" id="EOB08270.1"/>
    </source>
</evidence>
<keyword evidence="2" id="KW-1185">Reference proteome</keyword>
<dbReference type="EMBL" id="KB742459">
    <property type="protein sequence ID" value="EOB08270.1"/>
    <property type="molecule type" value="Genomic_DNA"/>
</dbReference>
<protein>
    <submittedName>
        <fullName evidence="1">Uncharacterized protein</fullName>
    </submittedName>
</protein>